<proteinExistence type="predicted"/>
<feature type="repeat" description="ANK" evidence="3">
    <location>
        <begin position="254"/>
        <end position="286"/>
    </location>
</feature>
<dbReference type="SUPFAM" id="SSF48403">
    <property type="entry name" value="Ankyrin repeat"/>
    <property type="match status" value="2"/>
</dbReference>
<comment type="caution">
    <text evidence="6">The sequence shown here is derived from an EMBL/GenBank/DDBJ whole genome shotgun (WGS) entry which is preliminary data.</text>
</comment>
<dbReference type="EMBL" id="JACVVK020000307">
    <property type="protein sequence ID" value="KAK7479239.1"/>
    <property type="molecule type" value="Genomic_DNA"/>
</dbReference>
<dbReference type="Pfam" id="PF07525">
    <property type="entry name" value="SOCS_box"/>
    <property type="match status" value="1"/>
</dbReference>
<protein>
    <recommendedName>
        <fullName evidence="5">SOCS box domain-containing protein</fullName>
    </recommendedName>
</protein>
<dbReference type="Gene3D" id="1.10.750.20">
    <property type="entry name" value="SOCS box"/>
    <property type="match status" value="1"/>
</dbReference>
<evidence type="ECO:0000313" key="6">
    <source>
        <dbReference type="EMBL" id="KAK7479239.1"/>
    </source>
</evidence>
<dbReference type="PROSITE" id="PS50225">
    <property type="entry name" value="SOCS"/>
    <property type="match status" value="1"/>
</dbReference>
<keyword evidence="7" id="KW-1185">Reference proteome</keyword>
<dbReference type="PANTHER" id="PTHR24198:SF165">
    <property type="entry name" value="ANKYRIN REPEAT-CONTAINING PROTEIN-RELATED"/>
    <property type="match status" value="1"/>
</dbReference>
<feature type="region of interest" description="Disordered" evidence="4">
    <location>
        <begin position="1"/>
        <end position="25"/>
    </location>
</feature>
<dbReference type="Pfam" id="PF12796">
    <property type="entry name" value="Ank_2"/>
    <property type="match status" value="1"/>
</dbReference>
<dbReference type="InterPro" id="IPR036036">
    <property type="entry name" value="SOCS_box-like_dom_sf"/>
</dbReference>
<dbReference type="Gene3D" id="1.25.40.20">
    <property type="entry name" value="Ankyrin repeat-containing domain"/>
    <property type="match status" value="1"/>
</dbReference>
<dbReference type="SMART" id="SM00248">
    <property type="entry name" value="ANK"/>
    <property type="match status" value="3"/>
</dbReference>
<dbReference type="CDD" id="cd03587">
    <property type="entry name" value="SOCS"/>
    <property type="match status" value="1"/>
</dbReference>
<dbReference type="AlphaFoldDB" id="A0ABD0JVX9"/>
<keyword evidence="1" id="KW-0677">Repeat</keyword>
<evidence type="ECO:0000256" key="3">
    <source>
        <dbReference type="PROSITE-ProRule" id="PRU00023"/>
    </source>
</evidence>
<dbReference type="Proteomes" id="UP001519460">
    <property type="component" value="Unassembled WGS sequence"/>
</dbReference>
<dbReference type="InterPro" id="IPR002110">
    <property type="entry name" value="Ankyrin_rpt"/>
</dbReference>
<keyword evidence="2 3" id="KW-0040">ANK repeat</keyword>
<name>A0ABD0JVX9_9CAEN</name>
<evidence type="ECO:0000256" key="2">
    <source>
        <dbReference type="ARBA" id="ARBA00023043"/>
    </source>
</evidence>
<dbReference type="PRINTS" id="PR01415">
    <property type="entry name" value="ANKYRIN"/>
</dbReference>
<dbReference type="InterPro" id="IPR036770">
    <property type="entry name" value="Ankyrin_rpt-contain_sf"/>
</dbReference>
<dbReference type="PROSITE" id="PS50297">
    <property type="entry name" value="ANK_REP_REGION"/>
    <property type="match status" value="1"/>
</dbReference>
<feature type="domain" description="SOCS box" evidence="5">
    <location>
        <begin position="554"/>
        <end position="604"/>
    </location>
</feature>
<sequence>MEDLAHRDSSDAPAGDGSGTASVDISQPDECATNASAINAIVLNIQAGRSARETSELFEDTPQFLKGIRNWRDPDCSLNLLQFAVIHRCCDFVKLFYTRYRPLFFEAYSHVQVGEETGLLLNFPVHLACWVGHLPILQFISTCHFGGLEAAMEAVSVINLHRTSVYPLRFKTKDVRESPRGKPFEFAVANDHLPCVQFLLDSVILQSNALRFLYGAVREPSQLLHRACSVGCGELVELVLKRSFKDVVCLNDKNGKTPLHTAVWNGDTKTIGLLLSSGADVNACTESRQNCLHILYRSKVHACNYVKNTELLLEHGIDCNAVDKNGKAALHVLAEEIAMTDAIVLRLWTQAAEAISSMTSSKDVRQGYTIEVYQRDLLECLRLLLEHGADPSLQTYHDCHNIHCFSCQHYRNALEVLMYKVTDKCLKNAQFFYGAVSLLLCASEQHAQDGNQEFLMAALAHFVSNSMHKMDDTGIQAKLIHLFCQHACVTDITIPLSRVMQSLVHHSLDLSCVRLVANYMPLGQLQELREGLMKKRIHHLLQSSDTDVVDYGAGLMAVFEEAPSRSLRHICKLCILKHLCHRRALIEQLPLPAFLKTYLSSDAF</sequence>
<evidence type="ECO:0000256" key="4">
    <source>
        <dbReference type="SAM" id="MobiDB-lite"/>
    </source>
</evidence>
<feature type="compositionally biased region" description="Basic and acidic residues" evidence="4">
    <location>
        <begin position="1"/>
        <end position="10"/>
    </location>
</feature>
<reference evidence="6 7" key="1">
    <citation type="journal article" date="2023" name="Sci. Data">
        <title>Genome assembly of the Korean intertidal mud-creeper Batillaria attramentaria.</title>
        <authorList>
            <person name="Patra A.K."/>
            <person name="Ho P.T."/>
            <person name="Jun S."/>
            <person name="Lee S.J."/>
            <person name="Kim Y."/>
            <person name="Won Y.J."/>
        </authorList>
    </citation>
    <scope>NUCLEOTIDE SEQUENCE [LARGE SCALE GENOMIC DNA]</scope>
    <source>
        <strain evidence="6">Wonlab-2016</strain>
    </source>
</reference>
<dbReference type="SMART" id="SM00969">
    <property type="entry name" value="SOCS_box"/>
    <property type="match status" value="1"/>
</dbReference>
<evidence type="ECO:0000313" key="7">
    <source>
        <dbReference type="Proteomes" id="UP001519460"/>
    </source>
</evidence>
<dbReference type="PANTHER" id="PTHR24198">
    <property type="entry name" value="ANKYRIN REPEAT AND PROTEIN KINASE DOMAIN-CONTAINING PROTEIN"/>
    <property type="match status" value="1"/>
</dbReference>
<accession>A0ABD0JVX9</accession>
<evidence type="ECO:0000259" key="5">
    <source>
        <dbReference type="PROSITE" id="PS50225"/>
    </source>
</evidence>
<dbReference type="SUPFAM" id="SSF158235">
    <property type="entry name" value="SOCS box-like"/>
    <property type="match status" value="1"/>
</dbReference>
<dbReference type="InterPro" id="IPR001496">
    <property type="entry name" value="SOCS_box"/>
</dbReference>
<gene>
    <name evidence="6" type="ORF">BaRGS_00029487</name>
</gene>
<organism evidence="6 7">
    <name type="scientific">Batillaria attramentaria</name>
    <dbReference type="NCBI Taxonomy" id="370345"/>
    <lineage>
        <taxon>Eukaryota</taxon>
        <taxon>Metazoa</taxon>
        <taxon>Spiralia</taxon>
        <taxon>Lophotrochozoa</taxon>
        <taxon>Mollusca</taxon>
        <taxon>Gastropoda</taxon>
        <taxon>Caenogastropoda</taxon>
        <taxon>Sorbeoconcha</taxon>
        <taxon>Cerithioidea</taxon>
        <taxon>Batillariidae</taxon>
        <taxon>Batillaria</taxon>
    </lineage>
</organism>
<evidence type="ECO:0000256" key="1">
    <source>
        <dbReference type="ARBA" id="ARBA00022737"/>
    </source>
</evidence>
<dbReference type="PROSITE" id="PS50088">
    <property type="entry name" value="ANK_REPEAT"/>
    <property type="match status" value="1"/>
</dbReference>